<evidence type="ECO:0008006" key="2">
    <source>
        <dbReference type="Google" id="ProtNLM"/>
    </source>
</evidence>
<accession>X0YPN2</accession>
<dbReference type="AlphaFoldDB" id="X0YPN2"/>
<dbReference type="EMBL" id="BARS01045980">
    <property type="protein sequence ID" value="GAG38671.1"/>
    <property type="molecule type" value="Genomic_DNA"/>
</dbReference>
<name>X0YPN2_9ZZZZ</name>
<protein>
    <recommendedName>
        <fullName evidence="2">SurA N-terminal domain-containing protein</fullName>
    </recommendedName>
</protein>
<evidence type="ECO:0000313" key="1">
    <source>
        <dbReference type="EMBL" id="GAG38671.1"/>
    </source>
</evidence>
<dbReference type="InterPro" id="IPR027304">
    <property type="entry name" value="Trigger_fact/SurA_dom_sf"/>
</dbReference>
<dbReference type="SUPFAM" id="SSF109998">
    <property type="entry name" value="Triger factor/SurA peptide-binding domain-like"/>
    <property type="match status" value="1"/>
</dbReference>
<organism evidence="1">
    <name type="scientific">marine sediment metagenome</name>
    <dbReference type="NCBI Taxonomy" id="412755"/>
    <lineage>
        <taxon>unclassified sequences</taxon>
        <taxon>metagenomes</taxon>
        <taxon>ecological metagenomes</taxon>
    </lineage>
</organism>
<proteinExistence type="predicted"/>
<dbReference type="Gene3D" id="1.10.4030.10">
    <property type="entry name" value="Porin chaperone SurA, peptide-binding domain"/>
    <property type="match status" value="1"/>
</dbReference>
<feature type="non-terminal residue" evidence="1">
    <location>
        <position position="52"/>
    </location>
</feature>
<gene>
    <name evidence="1" type="ORF">S01H1_69270</name>
</gene>
<reference evidence="1" key="1">
    <citation type="journal article" date="2014" name="Front. Microbiol.">
        <title>High frequency of phylogenetically diverse reductive dehalogenase-homologous genes in deep subseafloor sedimentary metagenomes.</title>
        <authorList>
            <person name="Kawai M."/>
            <person name="Futagami T."/>
            <person name="Toyoda A."/>
            <person name="Takaki Y."/>
            <person name="Nishi S."/>
            <person name="Hori S."/>
            <person name="Arai W."/>
            <person name="Tsubouchi T."/>
            <person name="Morono Y."/>
            <person name="Uchiyama I."/>
            <person name="Ito T."/>
            <person name="Fujiyama A."/>
            <person name="Inagaki F."/>
            <person name="Takami H."/>
        </authorList>
    </citation>
    <scope>NUCLEOTIDE SEQUENCE</scope>
    <source>
        <strain evidence="1">Expedition CK06-06</strain>
    </source>
</reference>
<comment type="caution">
    <text evidence="1">The sequence shown here is derived from an EMBL/GenBank/DDBJ whole genome shotgun (WGS) entry which is preliminary data.</text>
</comment>
<sequence>MDGIVAVVDKEIILQSELLSQVQLYALQNRIELRTQEEVERLQRELLDRMID</sequence>